<sequence length="132" mass="14156">MGRLVVTRAGRRASAAAMNGKGVVHLLEPDQRRSARTASVLLGVLPHLGVSQDAYISALYWAHTDGGWLSVLLMSRHDHAMADDPAFRKAVGVLAASGLRCSFARILNLAEECHETGTPPEWMAASEAPPEE</sequence>
<dbReference type="EMBL" id="BLIN01000004">
    <property type="protein sequence ID" value="GFE07103.1"/>
    <property type="molecule type" value="Genomic_DNA"/>
</dbReference>
<organism evidence="1 2">
    <name type="scientific">Streptomyces caniferus</name>
    <dbReference type="NCBI Taxonomy" id="285557"/>
    <lineage>
        <taxon>Bacteria</taxon>
        <taxon>Bacillati</taxon>
        <taxon>Actinomycetota</taxon>
        <taxon>Actinomycetes</taxon>
        <taxon>Kitasatosporales</taxon>
        <taxon>Streptomycetaceae</taxon>
        <taxon>Streptomyces</taxon>
    </lineage>
</organism>
<dbReference type="Proteomes" id="UP000435837">
    <property type="component" value="Unassembled WGS sequence"/>
</dbReference>
<reference evidence="1 2" key="1">
    <citation type="submission" date="2019-12" db="EMBL/GenBank/DDBJ databases">
        <title>Whole genome shotgun sequence of Streptomyces caniferus NBRC 15389.</title>
        <authorList>
            <person name="Ichikawa N."/>
            <person name="Kimura A."/>
            <person name="Kitahashi Y."/>
            <person name="Komaki H."/>
            <person name="Tamura T."/>
        </authorList>
    </citation>
    <scope>NUCLEOTIDE SEQUENCE [LARGE SCALE GENOMIC DNA]</scope>
    <source>
        <strain evidence="1 2">NBRC 15389</strain>
    </source>
</reference>
<accession>A0A640S6K2</accession>
<gene>
    <name evidence="1" type="ORF">Scani_33710</name>
</gene>
<evidence type="ECO:0000313" key="1">
    <source>
        <dbReference type="EMBL" id="GFE07103.1"/>
    </source>
</evidence>
<comment type="caution">
    <text evidence="1">The sequence shown here is derived from an EMBL/GenBank/DDBJ whole genome shotgun (WGS) entry which is preliminary data.</text>
</comment>
<evidence type="ECO:0000313" key="2">
    <source>
        <dbReference type="Proteomes" id="UP000435837"/>
    </source>
</evidence>
<name>A0A640S6K2_9ACTN</name>
<proteinExistence type="predicted"/>
<dbReference type="AlphaFoldDB" id="A0A640S6K2"/>
<protein>
    <submittedName>
        <fullName evidence="1">Uncharacterized protein</fullName>
    </submittedName>
</protein>